<dbReference type="InterPro" id="IPR036388">
    <property type="entry name" value="WH-like_DNA-bd_sf"/>
</dbReference>
<comment type="caution">
    <text evidence="1">The sequence shown here is derived from an EMBL/GenBank/DDBJ whole genome shotgun (WGS) entry which is preliminary data.</text>
</comment>
<dbReference type="GO" id="GO:0003700">
    <property type="term" value="F:DNA-binding transcription factor activity"/>
    <property type="evidence" value="ECO:0007669"/>
    <property type="project" value="TreeGrafter"/>
</dbReference>
<dbReference type="GO" id="GO:0005829">
    <property type="term" value="C:cytosol"/>
    <property type="evidence" value="ECO:0007669"/>
    <property type="project" value="TreeGrafter"/>
</dbReference>
<dbReference type="NCBIfam" id="TIGR00738">
    <property type="entry name" value="rrf2_super"/>
    <property type="match status" value="1"/>
</dbReference>
<dbReference type="PANTHER" id="PTHR33221:SF13">
    <property type="entry name" value="TRANSCRIPTIONAL REGULATOR-RELATED"/>
    <property type="match status" value="1"/>
</dbReference>
<evidence type="ECO:0000313" key="1">
    <source>
        <dbReference type="EMBL" id="NIR73638.1"/>
    </source>
</evidence>
<dbReference type="AlphaFoldDB" id="A0AAE5CAR9"/>
<evidence type="ECO:0000313" key="2">
    <source>
        <dbReference type="Proteomes" id="UP000702544"/>
    </source>
</evidence>
<name>A0AAE5CAR9_9BACT</name>
<protein>
    <submittedName>
        <fullName evidence="1">Rrf2 family transcriptional regulator</fullName>
    </submittedName>
</protein>
<reference evidence="1 2" key="1">
    <citation type="submission" date="2020-01" db="EMBL/GenBank/DDBJ databases">
        <title>Genomes assembled from Gulf of Kutch pelagic sediment metagenomes.</title>
        <authorList>
            <person name="Chandrashekar M."/>
            <person name="Mahajan M.S."/>
            <person name="Dave K.J."/>
            <person name="Vatsa P."/>
            <person name="Nathani N.M."/>
        </authorList>
    </citation>
    <scope>NUCLEOTIDE SEQUENCE [LARGE SCALE GENOMIC DNA]</scope>
    <source>
        <strain evidence="1">KS3-K002</strain>
    </source>
</reference>
<dbReference type="SUPFAM" id="SSF46785">
    <property type="entry name" value="Winged helix' DNA-binding domain"/>
    <property type="match status" value="1"/>
</dbReference>
<dbReference type="Gene3D" id="1.10.10.10">
    <property type="entry name" value="Winged helix-like DNA-binding domain superfamily/Winged helix DNA-binding domain"/>
    <property type="match status" value="1"/>
</dbReference>
<dbReference type="InterPro" id="IPR036390">
    <property type="entry name" value="WH_DNA-bd_sf"/>
</dbReference>
<proteinExistence type="predicted"/>
<gene>
    <name evidence="1" type="ORF">GWO12_00760</name>
</gene>
<dbReference type="PANTHER" id="PTHR33221">
    <property type="entry name" value="WINGED HELIX-TURN-HELIX TRANSCRIPTIONAL REGULATOR, RRF2 FAMILY"/>
    <property type="match status" value="1"/>
</dbReference>
<organism evidence="1 2">
    <name type="scientific">Candidatus Kutchimonas denitrificans</name>
    <dbReference type="NCBI Taxonomy" id="3056748"/>
    <lineage>
        <taxon>Bacteria</taxon>
        <taxon>Pseudomonadati</taxon>
        <taxon>Gemmatimonadota</taxon>
        <taxon>Gemmatimonadia</taxon>
        <taxon>Candidatus Palauibacterales</taxon>
        <taxon>Candidatus Palauibacteraceae</taxon>
        <taxon>Candidatus Kutchimonas</taxon>
    </lineage>
</organism>
<sequence length="141" mass="15691">MIYSQASEYAFRALIELAGHRDGPIPAARLAEAAQIPQYFLAKILQQLARQGMLRSYRGPRGGFTLARGPEEISLLGVVDALEGITRYKRCAVGLAECSDEMPCPMHESWKGLRNQVLAYLEDRTVADLAEALKRKQELLT</sequence>
<dbReference type="PROSITE" id="PS51197">
    <property type="entry name" value="HTH_RRF2_2"/>
    <property type="match status" value="1"/>
</dbReference>
<dbReference type="Pfam" id="PF02082">
    <property type="entry name" value="Rrf2"/>
    <property type="match status" value="1"/>
</dbReference>
<dbReference type="EMBL" id="JAACAK010000002">
    <property type="protein sequence ID" value="NIR73638.1"/>
    <property type="molecule type" value="Genomic_DNA"/>
</dbReference>
<dbReference type="Proteomes" id="UP000702544">
    <property type="component" value="Unassembled WGS sequence"/>
</dbReference>
<dbReference type="InterPro" id="IPR000944">
    <property type="entry name" value="Tscrpt_reg_Rrf2"/>
</dbReference>
<accession>A0AAE5CAR9</accession>